<dbReference type="AlphaFoldDB" id="A0A839SMF7"/>
<keyword evidence="11 22" id="KW-0547">Nucleotide-binding</keyword>
<evidence type="ECO:0000256" key="17">
    <source>
        <dbReference type="ARBA" id="ARBA00032510"/>
    </source>
</evidence>
<evidence type="ECO:0000256" key="19">
    <source>
        <dbReference type="ARBA" id="ARBA00047808"/>
    </source>
</evidence>
<dbReference type="GO" id="GO:0046656">
    <property type="term" value="P:folic acid biosynthetic process"/>
    <property type="evidence" value="ECO:0007669"/>
    <property type="project" value="UniProtKB-KW"/>
</dbReference>
<dbReference type="GO" id="GO:0005737">
    <property type="term" value="C:cytoplasm"/>
    <property type="evidence" value="ECO:0007669"/>
    <property type="project" value="TreeGrafter"/>
</dbReference>
<comment type="catalytic activity">
    <reaction evidence="19">
        <text>10-formyltetrahydrofolyl-(gamma-L-Glu)(n) + L-glutamate + ATP = 10-formyltetrahydrofolyl-(gamma-L-Glu)(n+1) + ADP + phosphate + H(+)</text>
        <dbReference type="Rhea" id="RHEA:51904"/>
        <dbReference type="Rhea" id="RHEA-COMP:13088"/>
        <dbReference type="Rhea" id="RHEA-COMP:14300"/>
        <dbReference type="ChEBI" id="CHEBI:15378"/>
        <dbReference type="ChEBI" id="CHEBI:29985"/>
        <dbReference type="ChEBI" id="CHEBI:30616"/>
        <dbReference type="ChEBI" id="CHEBI:43474"/>
        <dbReference type="ChEBI" id="CHEBI:134413"/>
        <dbReference type="ChEBI" id="CHEBI:456216"/>
        <dbReference type="EC" id="6.3.2.17"/>
    </reaction>
</comment>
<evidence type="ECO:0000256" key="9">
    <source>
        <dbReference type="ARBA" id="ARBA00022598"/>
    </source>
</evidence>
<protein>
    <recommendedName>
        <fullName evidence="8">Dihydrofolate synthase/folylpolyglutamate synthase</fullName>
        <ecNumber evidence="6">6.3.2.12</ecNumber>
        <ecNumber evidence="7">6.3.2.17</ecNumber>
    </recommendedName>
    <alternativeName>
        <fullName evidence="17">Folylpoly-gamma-glutamate synthetase-dihydrofolate synthetase</fullName>
    </alternativeName>
    <alternativeName>
        <fullName evidence="15">Folylpolyglutamate synthetase</fullName>
    </alternativeName>
    <alternativeName>
        <fullName evidence="16">Tetrahydrofolylpolyglutamate synthase</fullName>
    </alternativeName>
</protein>
<dbReference type="EC" id="6.3.2.17" evidence="7"/>
<dbReference type="PROSITE" id="PS01012">
    <property type="entry name" value="FOLYLPOLYGLU_SYNT_2"/>
    <property type="match status" value="1"/>
</dbReference>
<comment type="function">
    <text evidence="2">Functions in two distinct reactions of the de novo folate biosynthetic pathway. Catalyzes the addition of a glutamate residue to dihydropteroate (7,8-dihydropteroate or H2Pte) to form dihydrofolate (7,8-dihydrofolate monoglutamate or H2Pte-Glu). Also catalyzes successive additions of L-glutamate to tetrahydrofolate or 10-formyltetrahydrofolate or 5,10-methylenetetrahydrofolate, leading to folylpolyglutamate derivatives.</text>
</comment>
<dbReference type="Pfam" id="PF08245">
    <property type="entry name" value="Mur_ligase_M"/>
    <property type="match status" value="1"/>
</dbReference>
<evidence type="ECO:0000256" key="5">
    <source>
        <dbReference type="ARBA" id="ARBA00008276"/>
    </source>
</evidence>
<evidence type="ECO:0000256" key="18">
    <source>
        <dbReference type="ARBA" id="ARBA00047493"/>
    </source>
</evidence>
<accession>A0A839SMF7</accession>
<evidence type="ECO:0000256" key="22">
    <source>
        <dbReference type="PIRNR" id="PIRNR001563"/>
    </source>
</evidence>
<dbReference type="GO" id="GO:0046872">
    <property type="term" value="F:metal ion binding"/>
    <property type="evidence" value="ECO:0007669"/>
    <property type="project" value="UniProtKB-KW"/>
</dbReference>
<feature type="domain" description="Mur ligase C-terminal" evidence="23">
    <location>
        <begin position="310"/>
        <end position="425"/>
    </location>
</feature>
<evidence type="ECO:0000256" key="14">
    <source>
        <dbReference type="ARBA" id="ARBA00022909"/>
    </source>
</evidence>
<proteinExistence type="inferred from homology"/>
<evidence type="ECO:0000256" key="3">
    <source>
        <dbReference type="ARBA" id="ARBA00004799"/>
    </source>
</evidence>
<dbReference type="InterPro" id="IPR036615">
    <property type="entry name" value="Mur_ligase_C_dom_sf"/>
</dbReference>
<dbReference type="FunFam" id="3.40.1190.10:FF:000011">
    <property type="entry name" value="Folylpolyglutamate synthase/dihydrofolate synthase"/>
    <property type="match status" value="1"/>
</dbReference>
<dbReference type="Pfam" id="PF02875">
    <property type="entry name" value="Mur_ligase_C"/>
    <property type="match status" value="1"/>
</dbReference>
<evidence type="ECO:0000256" key="4">
    <source>
        <dbReference type="ARBA" id="ARBA00005150"/>
    </source>
</evidence>
<comment type="catalytic activity">
    <reaction evidence="21">
        <text>7,8-dihydropteroate + L-glutamate + ATP = 7,8-dihydrofolate + ADP + phosphate + H(+)</text>
        <dbReference type="Rhea" id="RHEA:23584"/>
        <dbReference type="ChEBI" id="CHEBI:15378"/>
        <dbReference type="ChEBI" id="CHEBI:17839"/>
        <dbReference type="ChEBI" id="CHEBI:29985"/>
        <dbReference type="ChEBI" id="CHEBI:30616"/>
        <dbReference type="ChEBI" id="CHEBI:43474"/>
        <dbReference type="ChEBI" id="CHEBI:57451"/>
        <dbReference type="ChEBI" id="CHEBI:456216"/>
        <dbReference type="EC" id="6.3.2.12"/>
    </reaction>
</comment>
<keyword evidence="13" id="KW-0460">Magnesium</keyword>
<dbReference type="RefSeq" id="WP_221205666.1">
    <property type="nucleotide sequence ID" value="NZ_JACHXA010000001.1"/>
</dbReference>
<evidence type="ECO:0000259" key="23">
    <source>
        <dbReference type="Pfam" id="PF02875"/>
    </source>
</evidence>
<dbReference type="InterPro" id="IPR013221">
    <property type="entry name" value="Mur_ligase_cen"/>
</dbReference>
<keyword evidence="14" id="KW-0289">Folate biosynthesis</keyword>
<dbReference type="EMBL" id="JACHXA010000001">
    <property type="protein sequence ID" value="MBB3064011.1"/>
    <property type="molecule type" value="Genomic_DNA"/>
</dbReference>
<comment type="similarity">
    <text evidence="5 22">Belongs to the folylpolyglutamate synthase family.</text>
</comment>
<dbReference type="GO" id="GO:0008841">
    <property type="term" value="F:dihydrofolate synthase activity"/>
    <property type="evidence" value="ECO:0007669"/>
    <property type="project" value="UniProtKB-EC"/>
</dbReference>
<dbReference type="GO" id="GO:0004326">
    <property type="term" value="F:tetrahydrofolylpolyglutamate synthase activity"/>
    <property type="evidence" value="ECO:0007669"/>
    <property type="project" value="UniProtKB-EC"/>
</dbReference>
<dbReference type="InterPro" id="IPR036565">
    <property type="entry name" value="Mur-like_cat_sf"/>
</dbReference>
<dbReference type="PIRSF" id="PIRSF001563">
    <property type="entry name" value="Folylpolyglu_synth"/>
    <property type="match status" value="1"/>
</dbReference>
<evidence type="ECO:0000313" key="26">
    <source>
        <dbReference type="Proteomes" id="UP000581135"/>
    </source>
</evidence>
<evidence type="ECO:0000256" key="20">
    <source>
        <dbReference type="ARBA" id="ARBA00049035"/>
    </source>
</evidence>
<keyword evidence="10" id="KW-0479">Metal-binding</keyword>
<keyword evidence="26" id="KW-1185">Reference proteome</keyword>
<dbReference type="InterPro" id="IPR004101">
    <property type="entry name" value="Mur_ligase_C"/>
</dbReference>
<comment type="cofactor">
    <cofactor evidence="1">
        <name>Mg(2+)</name>
        <dbReference type="ChEBI" id="CHEBI:18420"/>
    </cofactor>
</comment>
<dbReference type="EC" id="6.3.2.12" evidence="6"/>
<feature type="domain" description="Mur ligase central" evidence="24">
    <location>
        <begin position="50"/>
        <end position="267"/>
    </location>
</feature>
<evidence type="ECO:0000256" key="12">
    <source>
        <dbReference type="ARBA" id="ARBA00022840"/>
    </source>
</evidence>
<dbReference type="GO" id="GO:0005524">
    <property type="term" value="F:ATP binding"/>
    <property type="evidence" value="ECO:0007669"/>
    <property type="project" value="UniProtKB-KW"/>
</dbReference>
<evidence type="ECO:0000256" key="8">
    <source>
        <dbReference type="ARBA" id="ARBA00019357"/>
    </source>
</evidence>
<dbReference type="SUPFAM" id="SSF53244">
    <property type="entry name" value="MurD-like peptide ligases, peptide-binding domain"/>
    <property type="match status" value="1"/>
</dbReference>
<evidence type="ECO:0000256" key="2">
    <source>
        <dbReference type="ARBA" id="ARBA00002714"/>
    </source>
</evidence>
<evidence type="ECO:0000256" key="21">
    <source>
        <dbReference type="ARBA" id="ARBA00049161"/>
    </source>
</evidence>
<evidence type="ECO:0000256" key="15">
    <source>
        <dbReference type="ARBA" id="ARBA00030048"/>
    </source>
</evidence>
<dbReference type="NCBIfam" id="TIGR01499">
    <property type="entry name" value="folC"/>
    <property type="match status" value="1"/>
</dbReference>
<keyword evidence="12 22" id="KW-0067">ATP-binding</keyword>
<comment type="caution">
    <text evidence="25">The sequence shown here is derived from an EMBL/GenBank/DDBJ whole genome shotgun (WGS) entry which is preliminary data.</text>
</comment>
<evidence type="ECO:0000256" key="16">
    <source>
        <dbReference type="ARBA" id="ARBA00030592"/>
    </source>
</evidence>
<comment type="pathway">
    <text evidence="3">Cofactor biosynthesis; tetrahydrofolate biosynthesis; 7,8-dihydrofolate from 2-amino-4-hydroxy-6-hydroxymethyl-7,8-dihydropteridine diphosphate and 4-aminobenzoate: step 2/2.</text>
</comment>
<dbReference type="SUPFAM" id="SSF53623">
    <property type="entry name" value="MurD-like peptide ligases, catalytic domain"/>
    <property type="match status" value="1"/>
</dbReference>
<evidence type="ECO:0000256" key="6">
    <source>
        <dbReference type="ARBA" id="ARBA00013023"/>
    </source>
</evidence>
<comment type="catalytic activity">
    <reaction evidence="18">
        <text>(6S)-5,6,7,8-tetrahydrofolyl-(gamma-L-Glu)(n) + L-glutamate + ATP = (6S)-5,6,7,8-tetrahydrofolyl-(gamma-L-Glu)(n+1) + ADP + phosphate + H(+)</text>
        <dbReference type="Rhea" id="RHEA:10580"/>
        <dbReference type="Rhea" id="RHEA-COMP:14738"/>
        <dbReference type="Rhea" id="RHEA-COMP:14740"/>
        <dbReference type="ChEBI" id="CHEBI:15378"/>
        <dbReference type="ChEBI" id="CHEBI:29985"/>
        <dbReference type="ChEBI" id="CHEBI:30616"/>
        <dbReference type="ChEBI" id="CHEBI:43474"/>
        <dbReference type="ChEBI" id="CHEBI:141005"/>
        <dbReference type="ChEBI" id="CHEBI:456216"/>
        <dbReference type="EC" id="6.3.2.17"/>
    </reaction>
</comment>
<dbReference type="Gene3D" id="3.90.190.20">
    <property type="entry name" value="Mur ligase, C-terminal domain"/>
    <property type="match status" value="1"/>
</dbReference>
<dbReference type="GO" id="GO:0046654">
    <property type="term" value="P:tetrahydrofolate biosynthetic process"/>
    <property type="evidence" value="ECO:0007669"/>
    <property type="project" value="UniProtKB-UniPathway"/>
</dbReference>
<name>A0A839SMF7_9PROT</name>
<dbReference type="UniPathway" id="UPA00077">
    <property type="reaction ID" value="UER00157"/>
</dbReference>
<evidence type="ECO:0000259" key="24">
    <source>
        <dbReference type="Pfam" id="PF08245"/>
    </source>
</evidence>
<reference evidence="25 26" key="1">
    <citation type="submission" date="2020-08" db="EMBL/GenBank/DDBJ databases">
        <title>Genomic Encyclopedia of Type Strains, Phase III (KMG-III): the genomes of soil and plant-associated and newly described type strains.</title>
        <authorList>
            <person name="Whitman W."/>
        </authorList>
    </citation>
    <scope>NUCLEOTIDE SEQUENCE [LARGE SCALE GENOMIC DNA]</scope>
    <source>
        <strain evidence="25 26">CECT 8803</strain>
    </source>
</reference>
<gene>
    <name evidence="25" type="ORF">FHR98_000276</name>
</gene>
<dbReference type="PANTHER" id="PTHR11136:SF0">
    <property type="entry name" value="DIHYDROFOLATE SYNTHETASE-RELATED"/>
    <property type="match status" value="1"/>
</dbReference>
<dbReference type="PANTHER" id="PTHR11136">
    <property type="entry name" value="FOLYLPOLYGLUTAMATE SYNTHASE-RELATED"/>
    <property type="match status" value="1"/>
</dbReference>
<dbReference type="InterPro" id="IPR018109">
    <property type="entry name" value="Folylpolyglutamate_synth_CS"/>
</dbReference>
<keyword evidence="9 22" id="KW-0436">Ligase</keyword>
<evidence type="ECO:0000313" key="25">
    <source>
        <dbReference type="EMBL" id="MBB3064011.1"/>
    </source>
</evidence>
<evidence type="ECO:0000256" key="7">
    <source>
        <dbReference type="ARBA" id="ARBA00013025"/>
    </source>
</evidence>
<sequence>MKTTTIPSDVILERLLHLHPKIIDLSLGRLERLLTLLGNPERSLPPVVHVAGTNGKGSCIAYLRAMAETAGLSVHVYSSPHLVRFHERIRLAGKLIDETRLSDLLERCEQANGGEPITFFEITTAAAFLAFSEEPADILLLEVGLGGRLDATNVVSQPALSIITPVSLDHMQYLGTTLESIAFEKAGILKPGIPAVIGPQPALAMETIARHAKTIAAPLHAYGTDWKIESHGEGLVFTCNGTEEVVPRPNLYGTHQAENAGVALMAARLLEKQGFEISASARGLGLVSAEWPARLQHITAGTLASLLPHGWELWLDGGHNESAGKALAATLGAWSDKPLHLIYGMLNTKAAGAFLAPLAKSAHNLQAVAIPGEPNSLSAEEAATFAREAGFDATAFPSVPDALRALTKAAANRSEPPGRVLICGSLYLAGRVLALNELPDLSA</sequence>
<evidence type="ECO:0000256" key="11">
    <source>
        <dbReference type="ARBA" id="ARBA00022741"/>
    </source>
</evidence>
<dbReference type="InterPro" id="IPR001645">
    <property type="entry name" value="Folylpolyglutamate_synth"/>
</dbReference>
<comment type="pathway">
    <text evidence="4">Cofactor biosynthesis; tetrahydrofolylpolyglutamate biosynthesis.</text>
</comment>
<organism evidence="25 26">
    <name type="scientific">Limibacillus halophilus</name>
    <dbReference type="NCBI Taxonomy" id="1579333"/>
    <lineage>
        <taxon>Bacteria</taxon>
        <taxon>Pseudomonadati</taxon>
        <taxon>Pseudomonadota</taxon>
        <taxon>Alphaproteobacteria</taxon>
        <taxon>Rhodospirillales</taxon>
        <taxon>Rhodovibrionaceae</taxon>
        <taxon>Limibacillus</taxon>
    </lineage>
</organism>
<evidence type="ECO:0000256" key="1">
    <source>
        <dbReference type="ARBA" id="ARBA00001946"/>
    </source>
</evidence>
<evidence type="ECO:0000256" key="10">
    <source>
        <dbReference type="ARBA" id="ARBA00022723"/>
    </source>
</evidence>
<dbReference type="Proteomes" id="UP000581135">
    <property type="component" value="Unassembled WGS sequence"/>
</dbReference>
<evidence type="ECO:0000256" key="13">
    <source>
        <dbReference type="ARBA" id="ARBA00022842"/>
    </source>
</evidence>
<comment type="catalytic activity">
    <reaction evidence="20">
        <text>(6R)-5,10-methylenetetrahydrofolyl-(gamma-L-Glu)(n) + L-glutamate + ATP = (6R)-5,10-methylenetetrahydrofolyl-(gamma-L-Glu)(n+1) + ADP + phosphate + H(+)</text>
        <dbReference type="Rhea" id="RHEA:51912"/>
        <dbReference type="Rhea" id="RHEA-COMP:13257"/>
        <dbReference type="Rhea" id="RHEA-COMP:13258"/>
        <dbReference type="ChEBI" id="CHEBI:15378"/>
        <dbReference type="ChEBI" id="CHEBI:29985"/>
        <dbReference type="ChEBI" id="CHEBI:30616"/>
        <dbReference type="ChEBI" id="CHEBI:43474"/>
        <dbReference type="ChEBI" id="CHEBI:136572"/>
        <dbReference type="ChEBI" id="CHEBI:456216"/>
        <dbReference type="EC" id="6.3.2.17"/>
    </reaction>
</comment>
<dbReference type="Gene3D" id="3.40.1190.10">
    <property type="entry name" value="Mur-like, catalytic domain"/>
    <property type="match status" value="1"/>
</dbReference>